<dbReference type="PANTHER" id="PTHR24115">
    <property type="entry name" value="KINESIN-RELATED"/>
    <property type="match status" value="1"/>
</dbReference>
<comment type="similarity">
    <text evidence="3">Belongs to the TRAFAC class myosin-kinesin ATPase superfamily. Kinesin family.</text>
</comment>
<keyword evidence="1 3" id="KW-0547">Nucleotide-binding</keyword>
<evidence type="ECO:0000313" key="7">
    <source>
        <dbReference type="EMBL" id="EKF38092.1"/>
    </source>
</evidence>
<dbReference type="PROSITE" id="PS00411">
    <property type="entry name" value="KINESIN_MOTOR_1"/>
    <property type="match status" value="1"/>
</dbReference>
<dbReference type="InterPro" id="IPR001752">
    <property type="entry name" value="Kinesin_motor_dom"/>
</dbReference>
<dbReference type="InterPro" id="IPR036961">
    <property type="entry name" value="Kinesin_motor_dom_sf"/>
</dbReference>
<evidence type="ECO:0000256" key="5">
    <source>
        <dbReference type="SAM" id="MobiDB-lite"/>
    </source>
</evidence>
<dbReference type="GO" id="GO:0005874">
    <property type="term" value="C:microtubule"/>
    <property type="evidence" value="ECO:0007669"/>
    <property type="project" value="TreeGrafter"/>
</dbReference>
<dbReference type="InterPro" id="IPR027640">
    <property type="entry name" value="Kinesin-like_fam"/>
</dbReference>
<keyword evidence="4" id="KW-0175">Coiled coil</keyword>
<gene>
    <name evidence="7" type="ORF">MOQ_001705</name>
</gene>
<feature type="domain" description="Kinesin motor" evidence="6">
    <location>
        <begin position="10"/>
        <end position="425"/>
    </location>
</feature>
<feature type="region of interest" description="Disordered" evidence="5">
    <location>
        <begin position="1752"/>
        <end position="1777"/>
    </location>
</feature>
<dbReference type="GO" id="GO:0007018">
    <property type="term" value="P:microtubule-based movement"/>
    <property type="evidence" value="ECO:0007669"/>
    <property type="project" value="InterPro"/>
</dbReference>
<evidence type="ECO:0000256" key="3">
    <source>
        <dbReference type="PROSITE-ProRule" id="PRU00283"/>
    </source>
</evidence>
<dbReference type="Gene3D" id="3.40.850.10">
    <property type="entry name" value="Kinesin motor domain"/>
    <property type="match status" value="1"/>
</dbReference>
<dbReference type="Pfam" id="PF00225">
    <property type="entry name" value="Kinesin"/>
    <property type="match status" value="1"/>
</dbReference>
<feature type="compositionally biased region" description="Polar residues" evidence="5">
    <location>
        <begin position="845"/>
        <end position="860"/>
    </location>
</feature>
<feature type="coiled-coil region" evidence="4">
    <location>
        <begin position="968"/>
        <end position="1058"/>
    </location>
</feature>
<feature type="compositionally biased region" description="Low complexity" evidence="5">
    <location>
        <begin position="1720"/>
        <end position="1736"/>
    </location>
</feature>
<feature type="region of interest" description="Disordered" evidence="5">
    <location>
        <begin position="1690"/>
        <end position="1736"/>
    </location>
</feature>
<accession>K2PAM2</accession>
<feature type="binding site" evidence="3">
    <location>
        <begin position="168"/>
        <end position="175"/>
    </location>
    <ligand>
        <name>ATP</name>
        <dbReference type="ChEBI" id="CHEBI:30616"/>
    </ligand>
</feature>
<proteinExistence type="inferred from homology"/>
<feature type="coiled-coil region" evidence="4">
    <location>
        <begin position="1162"/>
        <end position="1249"/>
    </location>
</feature>
<dbReference type="GO" id="GO:0008017">
    <property type="term" value="F:microtubule binding"/>
    <property type="evidence" value="ECO:0007669"/>
    <property type="project" value="InterPro"/>
</dbReference>
<dbReference type="GO" id="GO:0005524">
    <property type="term" value="F:ATP binding"/>
    <property type="evidence" value="ECO:0007669"/>
    <property type="project" value="UniProtKB-UniRule"/>
</dbReference>
<feature type="compositionally biased region" description="Basic and acidic residues" evidence="5">
    <location>
        <begin position="866"/>
        <end position="879"/>
    </location>
</feature>
<dbReference type="EMBL" id="AHKC01007545">
    <property type="protein sequence ID" value="EKF38092.1"/>
    <property type="molecule type" value="Genomic_DNA"/>
</dbReference>
<organism evidence="7 8">
    <name type="scientific">Trypanosoma cruzi marinkellei</name>
    <dbReference type="NCBI Taxonomy" id="85056"/>
    <lineage>
        <taxon>Eukaryota</taxon>
        <taxon>Discoba</taxon>
        <taxon>Euglenozoa</taxon>
        <taxon>Kinetoplastea</taxon>
        <taxon>Metakinetoplastina</taxon>
        <taxon>Trypanosomatida</taxon>
        <taxon>Trypanosomatidae</taxon>
        <taxon>Trypanosoma</taxon>
        <taxon>Schizotrypanum</taxon>
    </lineage>
</organism>
<dbReference type="PROSITE" id="PS50067">
    <property type="entry name" value="KINESIN_MOTOR_2"/>
    <property type="match status" value="1"/>
</dbReference>
<feature type="region of interest" description="Disordered" evidence="5">
    <location>
        <begin position="834"/>
        <end position="883"/>
    </location>
</feature>
<dbReference type="Proteomes" id="UP000007350">
    <property type="component" value="Unassembled WGS sequence"/>
</dbReference>
<dbReference type="SMART" id="SM00129">
    <property type="entry name" value="KISc"/>
    <property type="match status" value="1"/>
</dbReference>
<dbReference type="GO" id="GO:0005871">
    <property type="term" value="C:kinesin complex"/>
    <property type="evidence" value="ECO:0007669"/>
    <property type="project" value="TreeGrafter"/>
</dbReference>
<sequence>MGSDYPDDGHIFVCVRVRDVATVPGMAVNNAAPRRLMRDNIKDAQRICVSTLENVVVLHDPRSIDDASCVARDADSVVQLLTSRSNGGKYKNLARKLLTSTATASYFEYDKCLNSMDADSMLQMPLIRDSDFIRPPQYGTQEDVYLSTAVHAVSAAVDGINSCVFAYGQTGSGKTFTLFGDTTCSRRDPGVVPRTIDDLFQRLEGLRREYQSNTETEYSYRVLLSFFEIYQNEVYCLLSRKGPLHVNFVRDVLRKEETMTIHNLQQQAVTSAEKAYPLLELGLRRRQTGETGMNARSSRSHAVVQFRVTQWRTNRITKESVELNATINLVDLAGSERQKTAKTDGKSRDEGIQINQSLATLARVINDISRGAKYVNYRDSLLTMVLKDNLGGNSKTFMIATIAPVSFCYQESCATLQYAKDVRKIRNRPTVNRTFQTRSNLLELNARLKEENEQLKRHVEFLTNKCNADMYDTEFNADDVTFTLEKATGMAKGCGAVSMKQGTDTAVEAVIAAPAVGASPLVITAHRKYTSVGGIGGSCLQGGCVGVTSLTKEIVQFRIADMLGRVKKSDAQPQEGEPELSNKVDYGVIEFELVLQRSCEQRYWLRHIPSDGTDAGLSYAVECQVNGFSLKSGERRQLQHGDVVSVFLDGLDDGSEQDLLTFHYVDINSLSRGGNSGTGATTGDLSVTFPLSEVQSKENVDVGQLLRERAKLLDMLREQARTIEYQCQREAESRSRMASMANAQHREKDVSPSPRPVTPFDFREMNGSAVTPQQASEAARAFYRSSVSPFIRYEHSVDSQRYEDCVQENQMLYKGVMERNATLEELARRLAALENGTASPRRRSPSLTSNRNDTLKNASPKSKRLVSHEVSESESDDKVSPSVSPIAAMSKTHKDINAVMNHDDGIKEEGESVLKEENAPTADEILLKHRKDPGLEEFSGVHLYLSTSEGVRERYYAAKRERVLCERIWSLEEVLEDLRGELNLVESELRIAKDANTEHELRQAQMEDEMKEVSKALLDATEENATLLREMNSLETFLNRTEEALAEATAVNEAEIEKRFKHMAEKIRALKLLARMWKRRAMQRIALDFSDGKNHNKDEGGGEEIENMSGQVPWDDLRVESNVARAKKLLGERGNTATAVNTIDQFEKETAFESVVALETVLAGLENENLRLIDDIRAYEGQLEGYKDLVDRLRREKEQLEKQERNETNLTQDELQNFKTLYTHKCEELAMAERQCADAAAKLKTAMQKNTVVKKKSVKNSDLLLQEQRRVIEARKVECEKLSAALASRDEELRSVMEFMRLRGANEEIDGFKDNGELRDRIEELLAANMDAYGGGNGYSAFPPDFEFPEEVVALIRVCLRIMMDRLKIELYVLNRQSLHKFGLLVPAVQLRPEAQFHSFMHELRQVVAEIAGKPQRIGGKWSVEESDVLSGLVDHRRRRAGNALNGLLIWYDHWDLSPKSEHVCYMELIRNMEHVMQMARMVRQESLVNTNATSTLRLMLPGKNGAPETAYVPSISKDTSVTDSCRILERLSDKTKRSNLARVVGSGKLASPIHTFQRSRTTACSAMSPRKGEMEAMFFARNTTTLTPLRHTKERQSQQKFLSAKGVGKTENKFGRRATALVVPVSEGDVNFAASSVLAQHDSLFNFTRNASTIHPLETEHTKPSAKVASFARAMTDVTSFAALAELCGGKSSHPPTPHGTPYVESASSNRKKKKKAAHAAPSGNSLRRTSTSHFTRTHTAGVLELSSRISGGRSATGMSTRTNTGGNLDSPNPSMPSSVRMKPFYDPQVLKHLKQRSSSASNEMFQQQKQPMKLTPSKAMTGLAMPPRSPQATFSRAASTFGRTSMPLSGKATHTADDSHVAPSVIFLRHSTSRVPEGTPRREQSQKDQPVVPPLCFDGIAR</sequence>
<name>K2PAM2_TRYCR</name>
<dbReference type="InterPro" id="IPR027417">
    <property type="entry name" value="P-loop_NTPase"/>
</dbReference>
<reference evidence="7 8" key="1">
    <citation type="journal article" date="2012" name="BMC Genomics">
        <title>Comparative genomic analysis of human infective Trypanosoma cruzi lineages with the bat-restricted subspecies T. cruzi marinkellei.</title>
        <authorList>
            <person name="Franzen O."/>
            <person name="Talavera-Lopez C."/>
            <person name="Ochaya S."/>
            <person name="Butler C.E."/>
            <person name="Messenger L.A."/>
            <person name="Lewis M.D."/>
            <person name="Llewellyn M.S."/>
            <person name="Marinkelle C.J."/>
            <person name="Tyler K.M."/>
            <person name="Miles M.A."/>
            <person name="Andersson B."/>
        </authorList>
    </citation>
    <scope>NUCLEOTIDE SEQUENCE [LARGE SCALE GENOMIC DNA]</scope>
    <source>
        <strain evidence="7 8">B7</strain>
    </source>
</reference>
<feature type="region of interest" description="Disordered" evidence="5">
    <location>
        <begin position="1847"/>
        <end position="1904"/>
    </location>
</feature>
<evidence type="ECO:0000256" key="4">
    <source>
        <dbReference type="SAM" id="Coils"/>
    </source>
</evidence>
<protein>
    <submittedName>
        <fullName evidence="7">Kinesin, putative</fullName>
    </submittedName>
</protein>
<dbReference type="OrthoDB" id="272627at2759"/>
<evidence type="ECO:0000256" key="2">
    <source>
        <dbReference type="ARBA" id="ARBA00022840"/>
    </source>
</evidence>
<dbReference type="PRINTS" id="PR00380">
    <property type="entry name" value="KINESINHEAVY"/>
</dbReference>
<evidence type="ECO:0000313" key="8">
    <source>
        <dbReference type="Proteomes" id="UP000007350"/>
    </source>
</evidence>
<feature type="compositionally biased region" description="Polar residues" evidence="5">
    <location>
        <begin position="1758"/>
        <end position="1777"/>
    </location>
</feature>
<comment type="caution">
    <text evidence="7">The sequence shown here is derived from an EMBL/GenBank/DDBJ whole genome shotgun (WGS) entry which is preliminary data.</text>
</comment>
<keyword evidence="3" id="KW-0505">Motor protein</keyword>
<evidence type="ECO:0000259" key="6">
    <source>
        <dbReference type="PROSITE" id="PS50067"/>
    </source>
</evidence>
<evidence type="ECO:0000256" key="1">
    <source>
        <dbReference type="ARBA" id="ARBA00022741"/>
    </source>
</evidence>
<dbReference type="GO" id="GO:0003777">
    <property type="term" value="F:microtubule motor activity"/>
    <property type="evidence" value="ECO:0007669"/>
    <property type="project" value="InterPro"/>
</dbReference>
<dbReference type="GO" id="GO:0016887">
    <property type="term" value="F:ATP hydrolysis activity"/>
    <property type="evidence" value="ECO:0007669"/>
    <property type="project" value="TreeGrafter"/>
</dbReference>
<dbReference type="SUPFAM" id="SSF52540">
    <property type="entry name" value="P-loop containing nucleoside triphosphate hydrolases"/>
    <property type="match status" value="1"/>
</dbReference>
<dbReference type="InterPro" id="IPR019821">
    <property type="entry name" value="Kinesin_motor_CS"/>
</dbReference>
<keyword evidence="8" id="KW-1185">Reference proteome</keyword>
<dbReference type="PANTHER" id="PTHR24115:SF546">
    <property type="entry name" value="KINESIN-LIKE PROTEIN KIF14"/>
    <property type="match status" value="1"/>
</dbReference>
<keyword evidence="2 3" id="KW-0067">ATP-binding</keyword>
<feature type="coiled-coil region" evidence="4">
    <location>
        <begin position="438"/>
        <end position="465"/>
    </location>
</feature>